<protein>
    <submittedName>
        <fullName evidence="1">Uncharacterized protein</fullName>
    </submittedName>
</protein>
<proteinExistence type="predicted"/>
<organism evidence="1 2">
    <name type="scientific">Pistacia integerrima</name>
    <dbReference type="NCBI Taxonomy" id="434235"/>
    <lineage>
        <taxon>Eukaryota</taxon>
        <taxon>Viridiplantae</taxon>
        <taxon>Streptophyta</taxon>
        <taxon>Embryophyta</taxon>
        <taxon>Tracheophyta</taxon>
        <taxon>Spermatophyta</taxon>
        <taxon>Magnoliopsida</taxon>
        <taxon>eudicotyledons</taxon>
        <taxon>Gunneridae</taxon>
        <taxon>Pentapetalae</taxon>
        <taxon>rosids</taxon>
        <taxon>malvids</taxon>
        <taxon>Sapindales</taxon>
        <taxon>Anacardiaceae</taxon>
        <taxon>Pistacia</taxon>
    </lineage>
</organism>
<evidence type="ECO:0000313" key="2">
    <source>
        <dbReference type="Proteomes" id="UP001163603"/>
    </source>
</evidence>
<comment type="caution">
    <text evidence="1">The sequence shown here is derived from an EMBL/GenBank/DDBJ whole genome shotgun (WGS) entry which is preliminary data.</text>
</comment>
<evidence type="ECO:0000313" key="1">
    <source>
        <dbReference type="EMBL" id="KAJ0038435.1"/>
    </source>
</evidence>
<accession>A0ACC0YK94</accession>
<sequence length="200" mass="22680">MAGDEGSRRRLPSWSWMKKPDDGDKSNNSVQENKISCETKRQRKIIPTQPLATNIKKRKLGKYKKPTPRDDGEGEFSVEDLLSIAKEFVQIDLDTAELQSVDTDLESQYQRLKTTSCEDGISDCNLTSVQSRTVDPAQDMLDLFLGPLLKKPRGDKEKKTEFTTNDEGFRQLSQNDVGEEMVSHMKSKSSLKDKVAMFLD</sequence>
<keyword evidence="2" id="KW-1185">Reference proteome</keyword>
<dbReference type="EMBL" id="CM047741">
    <property type="protein sequence ID" value="KAJ0038435.1"/>
    <property type="molecule type" value="Genomic_DNA"/>
</dbReference>
<reference evidence="2" key="1">
    <citation type="journal article" date="2023" name="G3 (Bethesda)">
        <title>Genome assembly and association tests identify interacting loci associated with vigor, precocity, and sex in interspecific pistachio rootstocks.</title>
        <authorList>
            <person name="Palmer W."/>
            <person name="Jacygrad E."/>
            <person name="Sagayaradj S."/>
            <person name="Cavanaugh K."/>
            <person name="Han R."/>
            <person name="Bertier L."/>
            <person name="Beede B."/>
            <person name="Kafkas S."/>
            <person name="Golino D."/>
            <person name="Preece J."/>
            <person name="Michelmore R."/>
        </authorList>
    </citation>
    <scope>NUCLEOTIDE SEQUENCE [LARGE SCALE GENOMIC DNA]</scope>
</reference>
<dbReference type="Proteomes" id="UP001163603">
    <property type="component" value="Chromosome 6"/>
</dbReference>
<name>A0ACC0YK94_9ROSI</name>
<gene>
    <name evidence="1" type="ORF">Pint_22619</name>
</gene>